<keyword evidence="9" id="KW-1185">Reference proteome</keyword>
<dbReference type="InterPro" id="IPR029030">
    <property type="entry name" value="Caspase-like_dom_sf"/>
</dbReference>
<keyword evidence="4 8" id="KW-0378">Hydrolase</keyword>
<dbReference type="InterPro" id="IPR002138">
    <property type="entry name" value="Pept_C14_p10"/>
</dbReference>
<name>A0A6J8EAD6_MYTCO</name>
<dbReference type="GO" id="GO:0006508">
    <property type="term" value="P:proteolysis"/>
    <property type="evidence" value="ECO:0007669"/>
    <property type="project" value="UniProtKB-KW"/>
</dbReference>
<reference evidence="8 9" key="1">
    <citation type="submission" date="2020-06" db="EMBL/GenBank/DDBJ databases">
        <authorList>
            <person name="Li R."/>
            <person name="Bekaert M."/>
        </authorList>
    </citation>
    <scope>NUCLEOTIDE SEQUENCE [LARGE SCALE GENOMIC DNA]</scope>
    <source>
        <strain evidence="9">wild</strain>
    </source>
</reference>
<evidence type="ECO:0000259" key="6">
    <source>
        <dbReference type="PROSITE" id="PS50207"/>
    </source>
</evidence>
<accession>A0A6J8EAD6</accession>
<dbReference type="GO" id="GO:0004197">
    <property type="term" value="F:cysteine-type endopeptidase activity"/>
    <property type="evidence" value="ECO:0007669"/>
    <property type="project" value="InterPro"/>
</dbReference>
<dbReference type="PROSITE" id="PS50207">
    <property type="entry name" value="CASPASE_P10"/>
    <property type="match status" value="1"/>
</dbReference>
<evidence type="ECO:0000256" key="5">
    <source>
        <dbReference type="RuleBase" id="RU003971"/>
    </source>
</evidence>
<dbReference type="EC" id="3.4.22.56" evidence="8"/>
<evidence type="ECO:0000256" key="1">
    <source>
        <dbReference type="ARBA" id="ARBA00010134"/>
    </source>
</evidence>
<proteinExistence type="inferred from homology"/>
<dbReference type="PRINTS" id="PR00376">
    <property type="entry name" value="IL1BCENZYME"/>
</dbReference>
<dbReference type="Gene3D" id="3.40.50.1460">
    <property type="match status" value="1"/>
</dbReference>
<dbReference type="PROSITE" id="PS50208">
    <property type="entry name" value="CASPASE_P20"/>
    <property type="match status" value="1"/>
</dbReference>
<dbReference type="InterPro" id="IPR015917">
    <property type="entry name" value="Pept_C14A"/>
</dbReference>
<evidence type="ECO:0000256" key="3">
    <source>
        <dbReference type="ARBA" id="ARBA00022703"/>
    </source>
</evidence>
<organism evidence="8 9">
    <name type="scientific">Mytilus coruscus</name>
    <name type="common">Sea mussel</name>
    <dbReference type="NCBI Taxonomy" id="42192"/>
    <lineage>
        <taxon>Eukaryota</taxon>
        <taxon>Metazoa</taxon>
        <taxon>Spiralia</taxon>
        <taxon>Lophotrochozoa</taxon>
        <taxon>Mollusca</taxon>
        <taxon>Bivalvia</taxon>
        <taxon>Autobranchia</taxon>
        <taxon>Pteriomorphia</taxon>
        <taxon>Mytilida</taxon>
        <taxon>Mytiloidea</taxon>
        <taxon>Mytilidae</taxon>
        <taxon>Mytilinae</taxon>
        <taxon>Mytilus</taxon>
    </lineage>
</organism>
<dbReference type="PANTHER" id="PTHR47901">
    <property type="entry name" value="CASPASE RECRUITMENT DOMAIN-CONTAINING PROTEIN 18"/>
    <property type="match status" value="1"/>
</dbReference>
<dbReference type="PANTHER" id="PTHR47901:SF8">
    <property type="entry name" value="CASPASE-3"/>
    <property type="match status" value="1"/>
</dbReference>
<dbReference type="GO" id="GO:0006915">
    <property type="term" value="P:apoptotic process"/>
    <property type="evidence" value="ECO:0007669"/>
    <property type="project" value="UniProtKB-KW"/>
</dbReference>
<dbReference type="InterPro" id="IPR001309">
    <property type="entry name" value="Pept_C14_p20"/>
</dbReference>
<dbReference type="InterPro" id="IPR002398">
    <property type="entry name" value="Pept_C14"/>
</dbReference>
<feature type="domain" description="Caspase family p10" evidence="6">
    <location>
        <begin position="210"/>
        <end position="299"/>
    </location>
</feature>
<dbReference type="Pfam" id="PF00656">
    <property type="entry name" value="Peptidase_C14"/>
    <property type="match status" value="1"/>
</dbReference>
<keyword evidence="3" id="KW-0053">Apoptosis</keyword>
<dbReference type="OrthoDB" id="6116485at2759"/>
<dbReference type="InterPro" id="IPR011600">
    <property type="entry name" value="Pept_C14_caspase"/>
</dbReference>
<dbReference type="SMART" id="SM00115">
    <property type="entry name" value="CASc"/>
    <property type="match status" value="1"/>
</dbReference>
<dbReference type="Proteomes" id="UP000507470">
    <property type="component" value="Unassembled WGS sequence"/>
</dbReference>
<sequence>MKLIKCSQEILDASFDPGYLRQERPRPPITVAISKEEFDSKYYKIESGILLIISNTEFHVHDANLGDHAGSHIDAYCIAQRFSGLGFECELKTNLSKSDTMDWFERAKSRLFIKAVDCFVLVILSHGTDNGVYATDQLIRNEDIIEAFNATHCPPLRFKPKILITQSCRGTHLSGGINVGVFDPNQDDDSRYPSEYHEWIGIPITKTICLPNEADFLFVYAAVSGSAAFRNAAECTPFIRHLSKAIEDMEVNEDFYEVLNTVHTAMGVTYNRYGEVEYNNQAQMPCFVSYLTKLLRLKQAT</sequence>
<keyword evidence="2" id="KW-0645">Protease</keyword>
<evidence type="ECO:0000256" key="2">
    <source>
        <dbReference type="ARBA" id="ARBA00022670"/>
    </source>
</evidence>
<evidence type="ECO:0000259" key="7">
    <source>
        <dbReference type="PROSITE" id="PS50208"/>
    </source>
</evidence>
<gene>
    <name evidence="8" type="ORF">MCOR_48696</name>
</gene>
<feature type="domain" description="Caspase family p20" evidence="7">
    <location>
        <begin position="46"/>
        <end position="172"/>
    </location>
</feature>
<dbReference type="AlphaFoldDB" id="A0A6J8EAD6"/>
<evidence type="ECO:0000256" key="4">
    <source>
        <dbReference type="ARBA" id="ARBA00022801"/>
    </source>
</evidence>
<dbReference type="SUPFAM" id="SSF52129">
    <property type="entry name" value="Caspase-like"/>
    <property type="match status" value="1"/>
</dbReference>
<evidence type="ECO:0000313" key="9">
    <source>
        <dbReference type="Proteomes" id="UP000507470"/>
    </source>
</evidence>
<dbReference type="EMBL" id="CACVKT020008564">
    <property type="protein sequence ID" value="CAC5416061.1"/>
    <property type="molecule type" value="Genomic_DNA"/>
</dbReference>
<evidence type="ECO:0000313" key="8">
    <source>
        <dbReference type="EMBL" id="CAC5416061.1"/>
    </source>
</evidence>
<protein>
    <submittedName>
        <fullName evidence="8">CASP3</fullName>
        <ecNumber evidence="8">3.4.22.56</ecNumber>
    </submittedName>
</protein>
<comment type="similarity">
    <text evidence="1 5">Belongs to the peptidase C14A family.</text>
</comment>